<feature type="compositionally biased region" description="Gly residues" evidence="1">
    <location>
        <begin position="171"/>
        <end position="180"/>
    </location>
</feature>
<keyword evidence="3" id="KW-1185">Reference proteome</keyword>
<feature type="compositionally biased region" description="Basic and acidic residues" evidence="1">
    <location>
        <begin position="184"/>
        <end position="203"/>
    </location>
</feature>
<name>A0ABU6WPG3_9FABA</name>
<evidence type="ECO:0000313" key="2">
    <source>
        <dbReference type="EMBL" id="MED6187199.1"/>
    </source>
</evidence>
<comment type="caution">
    <text evidence="2">The sequence shown here is derived from an EMBL/GenBank/DDBJ whole genome shotgun (WGS) entry which is preliminary data.</text>
</comment>
<evidence type="ECO:0000313" key="3">
    <source>
        <dbReference type="Proteomes" id="UP001341840"/>
    </source>
</evidence>
<feature type="region of interest" description="Disordered" evidence="1">
    <location>
        <begin position="169"/>
        <end position="203"/>
    </location>
</feature>
<evidence type="ECO:0000256" key="1">
    <source>
        <dbReference type="SAM" id="MobiDB-lite"/>
    </source>
</evidence>
<feature type="compositionally biased region" description="Basic and acidic residues" evidence="1">
    <location>
        <begin position="13"/>
        <end position="23"/>
    </location>
</feature>
<gene>
    <name evidence="2" type="ORF">PIB30_074191</name>
</gene>
<feature type="region of interest" description="Disordered" evidence="1">
    <location>
        <begin position="1"/>
        <end position="52"/>
    </location>
</feature>
<sequence>MLSVGEGVGLSNPRRDPARKTKAEQGMTAKAETRDKVSRSSVTAQQEVRRRGTRGTVVAVVVEMLTVGEGGGLSNPRRGPARKTKAEQGVTAKAETRLQEVRRRGTPNTAARGLCSLWPSVTLFSDRSVRRLERRPNPLSVGEDTSDEFDLPLYEDGKQVDRLLDEMVEEGSGGTNGGSGRITEIGDHLPEIGRRRSFDGAAP</sequence>
<proteinExistence type="predicted"/>
<accession>A0ABU6WPG3</accession>
<dbReference type="EMBL" id="JASCZI010182159">
    <property type="protein sequence ID" value="MED6187199.1"/>
    <property type="molecule type" value="Genomic_DNA"/>
</dbReference>
<feature type="region of interest" description="Disordered" evidence="1">
    <location>
        <begin position="69"/>
        <end position="92"/>
    </location>
</feature>
<dbReference type="Proteomes" id="UP001341840">
    <property type="component" value="Unassembled WGS sequence"/>
</dbReference>
<protein>
    <submittedName>
        <fullName evidence="2">Uncharacterized protein</fullName>
    </submittedName>
</protein>
<organism evidence="2 3">
    <name type="scientific">Stylosanthes scabra</name>
    <dbReference type="NCBI Taxonomy" id="79078"/>
    <lineage>
        <taxon>Eukaryota</taxon>
        <taxon>Viridiplantae</taxon>
        <taxon>Streptophyta</taxon>
        <taxon>Embryophyta</taxon>
        <taxon>Tracheophyta</taxon>
        <taxon>Spermatophyta</taxon>
        <taxon>Magnoliopsida</taxon>
        <taxon>eudicotyledons</taxon>
        <taxon>Gunneridae</taxon>
        <taxon>Pentapetalae</taxon>
        <taxon>rosids</taxon>
        <taxon>fabids</taxon>
        <taxon>Fabales</taxon>
        <taxon>Fabaceae</taxon>
        <taxon>Papilionoideae</taxon>
        <taxon>50 kb inversion clade</taxon>
        <taxon>dalbergioids sensu lato</taxon>
        <taxon>Dalbergieae</taxon>
        <taxon>Pterocarpus clade</taxon>
        <taxon>Stylosanthes</taxon>
    </lineage>
</organism>
<reference evidence="2 3" key="1">
    <citation type="journal article" date="2023" name="Plants (Basel)">
        <title>Bridging the Gap: Combining Genomics and Transcriptomics Approaches to Understand Stylosanthes scabra, an Orphan Legume from the Brazilian Caatinga.</title>
        <authorList>
            <person name="Ferreira-Neto J.R.C."/>
            <person name="da Silva M.D."/>
            <person name="Binneck E."/>
            <person name="de Melo N.F."/>
            <person name="da Silva R.H."/>
            <person name="de Melo A.L.T.M."/>
            <person name="Pandolfi V."/>
            <person name="Bustamante F.O."/>
            <person name="Brasileiro-Vidal A.C."/>
            <person name="Benko-Iseppon A.M."/>
        </authorList>
    </citation>
    <scope>NUCLEOTIDE SEQUENCE [LARGE SCALE GENOMIC DNA]</scope>
    <source>
        <tissue evidence="2">Leaves</tissue>
    </source>
</reference>